<evidence type="ECO:0000256" key="4">
    <source>
        <dbReference type="ARBA" id="ARBA00022692"/>
    </source>
</evidence>
<evidence type="ECO:0000256" key="13">
    <source>
        <dbReference type="RuleBase" id="RU004349"/>
    </source>
</evidence>
<dbReference type="InterPro" id="IPR030659">
    <property type="entry name" value="SecY_CS"/>
</dbReference>
<name>A0A5C5YI08_9BACT</name>
<protein>
    <recommendedName>
        <fullName evidence="9 10">Protein translocase subunit SecY</fullName>
    </recommendedName>
</protein>
<dbReference type="NCBIfam" id="TIGR00967">
    <property type="entry name" value="3a0501s007"/>
    <property type="match status" value="1"/>
</dbReference>
<feature type="transmembrane region" description="Helical" evidence="10">
    <location>
        <begin position="70"/>
        <end position="93"/>
    </location>
</feature>
<evidence type="ECO:0000256" key="10">
    <source>
        <dbReference type="HAMAP-Rule" id="MF_01465"/>
    </source>
</evidence>
<comment type="subunit">
    <text evidence="10">Component of the Sec protein translocase complex. Heterotrimer consisting of SecY, SecE and SecG subunits. The heterotrimers can form oligomers, although 1 heterotrimer is thought to be able to translocate proteins. Interacts with the ribosome. Interacts with SecDF, and other proteins may be involved. Interacts with SecA.</text>
</comment>
<evidence type="ECO:0000256" key="5">
    <source>
        <dbReference type="ARBA" id="ARBA00022927"/>
    </source>
</evidence>
<reference evidence="14 15" key="1">
    <citation type="submission" date="2019-02" db="EMBL/GenBank/DDBJ databases">
        <title>Deep-cultivation of Planctomycetes and their phenomic and genomic characterization uncovers novel biology.</title>
        <authorList>
            <person name="Wiegand S."/>
            <person name="Jogler M."/>
            <person name="Boedeker C."/>
            <person name="Pinto D."/>
            <person name="Vollmers J."/>
            <person name="Rivas-Marin E."/>
            <person name="Kohn T."/>
            <person name="Peeters S.H."/>
            <person name="Heuer A."/>
            <person name="Rast P."/>
            <person name="Oberbeckmann S."/>
            <person name="Bunk B."/>
            <person name="Jeske O."/>
            <person name="Meyerdierks A."/>
            <person name="Storesund J.E."/>
            <person name="Kallscheuer N."/>
            <person name="Luecker S."/>
            <person name="Lage O.M."/>
            <person name="Pohl T."/>
            <person name="Merkel B.J."/>
            <person name="Hornburger P."/>
            <person name="Mueller R.-W."/>
            <person name="Bruemmer F."/>
            <person name="Labrenz M."/>
            <person name="Spormann A.M."/>
            <person name="Op Den Camp H."/>
            <person name="Overmann J."/>
            <person name="Amann R."/>
            <person name="Jetten M.S.M."/>
            <person name="Mascher T."/>
            <person name="Medema M.H."/>
            <person name="Devos D.P."/>
            <person name="Kaster A.-K."/>
            <person name="Ovreas L."/>
            <person name="Rohde M."/>
            <person name="Galperin M.Y."/>
            <person name="Jogler C."/>
        </authorList>
    </citation>
    <scope>NUCLEOTIDE SEQUENCE [LARGE SCALE GENOMIC DNA]</scope>
    <source>
        <strain evidence="14 15">CA85</strain>
    </source>
</reference>
<dbReference type="Gene3D" id="1.10.3370.10">
    <property type="entry name" value="SecY subunit domain"/>
    <property type="match status" value="1"/>
</dbReference>
<keyword evidence="7 10" id="KW-0811">Translocation</keyword>
<dbReference type="EMBL" id="SJPK01000002">
    <property type="protein sequence ID" value="TWT73922.1"/>
    <property type="molecule type" value="Genomic_DNA"/>
</dbReference>
<dbReference type="InterPro" id="IPR002208">
    <property type="entry name" value="SecY/SEC61-alpha"/>
</dbReference>
<feature type="transmembrane region" description="Helical" evidence="10">
    <location>
        <begin position="156"/>
        <end position="177"/>
    </location>
</feature>
<evidence type="ECO:0000313" key="15">
    <source>
        <dbReference type="Proteomes" id="UP000318053"/>
    </source>
</evidence>
<comment type="caution">
    <text evidence="10">Lacks conserved residue(s) required for the propagation of feature annotation.</text>
</comment>
<evidence type="ECO:0000256" key="9">
    <source>
        <dbReference type="ARBA" id="ARBA00039733"/>
    </source>
</evidence>
<organism evidence="14 15">
    <name type="scientific">Allorhodopirellula solitaria</name>
    <dbReference type="NCBI Taxonomy" id="2527987"/>
    <lineage>
        <taxon>Bacteria</taxon>
        <taxon>Pseudomonadati</taxon>
        <taxon>Planctomycetota</taxon>
        <taxon>Planctomycetia</taxon>
        <taxon>Pirellulales</taxon>
        <taxon>Pirellulaceae</taxon>
        <taxon>Allorhodopirellula</taxon>
    </lineage>
</organism>
<gene>
    <name evidence="10 14" type="primary">secY</name>
    <name evidence="14" type="ORF">CA85_08040</name>
</gene>
<dbReference type="GO" id="GO:0005886">
    <property type="term" value="C:plasma membrane"/>
    <property type="evidence" value="ECO:0007669"/>
    <property type="project" value="UniProtKB-SubCell"/>
</dbReference>
<feature type="transmembrane region" description="Helical" evidence="10">
    <location>
        <begin position="385"/>
        <end position="409"/>
    </location>
</feature>
<dbReference type="GO" id="GO:0065002">
    <property type="term" value="P:intracellular protein transmembrane transport"/>
    <property type="evidence" value="ECO:0007669"/>
    <property type="project" value="UniProtKB-UniRule"/>
</dbReference>
<feature type="transmembrane region" description="Helical" evidence="10">
    <location>
        <begin position="282"/>
        <end position="305"/>
    </location>
</feature>
<dbReference type="Proteomes" id="UP000318053">
    <property type="component" value="Unassembled WGS sequence"/>
</dbReference>
<dbReference type="FunFam" id="1.10.3370.10:FF:000001">
    <property type="entry name" value="Preprotein translocase subunit SecY"/>
    <property type="match status" value="1"/>
</dbReference>
<dbReference type="RefSeq" id="WP_146390002.1">
    <property type="nucleotide sequence ID" value="NZ_SJPK01000002.1"/>
</dbReference>
<evidence type="ECO:0000313" key="14">
    <source>
        <dbReference type="EMBL" id="TWT73922.1"/>
    </source>
</evidence>
<keyword evidence="4 10" id="KW-0812">Transmembrane</keyword>
<evidence type="ECO:0000256" key="3">
    <source>
        <dbReference type="ARBA" id="ARBA00022448"/>
    </source>
</evidence>
<dbReference type="PIRSF" id="PIRSF004557">
    <property type="entry name" value="SecY"/>
    <property type="match status" value="1"/>
</dbReference>
<dbReference type="PRINTS" id="PR00303">
    <property type="entry name" value="SECYTRNLCASE"/>
</dbReference>
<dbReference type="OrthoDB" id="9809248at2"/>
<proteinExistence type="inferred from homology"/>
<dbReference type="PROSITE" id="PS00756">
    <property type="entry name" value="SECY_2"/>
    <property type="match status" value="1"/>
</dbReference>
<feature type="transmembrane region" description="Helical" evidence="10">
    <location>
        <begin position="227"/>
        <end position="250"/>
    </location>
</feature>
<keyword evidence="10" id="KW-1003">Cell membrane</keyword>
<evidence type="ECO:0000256" key="6">
    <source>
        <dbReference type="ARBA" id="ARBA00022989"/>
    </source>
</evidence>
<comment type="function">
    <text evidence="10 11">The central subunit of the protein translocation channel SecYEG. Consists of two halves formed by TMs 1-5 and 6-10. These two domains form a lateral gate at the front which open onto the bilayer between TMs 2 and 7, and are clamped together by SecE at the back. The channel is closed by both a pore ring composed of hydrophobic SecY resides and a short helix (helix 2A) on the extracellular side of the membrane which forms a plug. The plug probably moves laterally to allow the channel to open. The ring and the pore may move independently.</text>
</comment>
<feature type="transmembrane region" description="Helical" evidence="10">
    <location>
        <begin position="331"/>
        <end position="353"/>
    </location>
</feature>
<dbReference type="PROSITE" id="PS00755">
    <property type="entry name" value="SECY_1"/>
    <property type="match status" value="1"/>
</dbReference>
<sequence>MFEKLRIIFSIPELRKKILLTIGLLAVYRIGFHIPLPMIAANLEDAAGGGASDFLQKVSVFAASDLRQATIFGLGIMPYISASIIFQLLGSVYKPLEQLKKEGEAGRKKLNEYTRYLTVLICLVQSYMYLKFMLMAGADGQSNINPSFMNADQELYFGWQIVAVLTMTTGTVFLMWLGEQIDEYGIGNGISLLIMAGILAQMPKALYELVLGMKPELTGLAKGQVGIETLIILVVLFVVVVFGVVFITLGQRKIPTQSAKFTRGRRVYGGTRQFLPLRINQAGVMPIIFASSLLMIPGVFFSFLAGRFDSSGTLFRALNTMSLTLSDQTSYFFNLLYVALIFFFCYFWTAITFNPKEMSDNLKESGTFIPGYRPGRRTTDYLEKVMVRITYVGAAFLGLIAIVPTIVYGSLGVPYSIAGFYGGTGLLIAVSVAFDLVQKIDSHLVMRNYRGLLEGAGGGTSPVV</sequence>
<evidence type="ECO:0000256" key="7">
    <source>
        <dbReference type="ARBA" id="ARBA00023010"/>
    </source>
</evidence>
<evidence type="ECO:0000256" key="1">
    <source>
        <dbReference type="ARBA" id="ARBA00004141"/>
    </source>
</evidence>
<comment type="similarity">
    <text evidence="2 10 13">Belongs to the SecY/SEC61-alpha family.</text>
</comment>
<keyword evidence="8 10" id="KW-0472">Membrane</keyword>
<accession>A0A5C5YI08</accession>
<evidence type="ECO:0000256" key="12">
    <source>
        <dbReference type="RuleBase" id="RU003484"/>
    </source>
</evidence>
<dbReference type="InterPro" id="IPR023201">
    <property type="entry name" value="SecY_dom_sf"/>
</dbReference>
<keyword evidence="6 10" id="KW-1133">Transmembrane helix</keyword>
<keyword evidence="15" id="KW-1185">Reference proteome</keyword>
<dbReference type="GO" id="GO:0043952">
    <property type="term" value="P:protein transport by the Sec complex"/>
    <property type="evidence" value="ECO:0007669"/>
    <property type="project" value="UniProtKB-UniRule"/>
</dbReference>
<dbReference type="SUPFAM" id="SSF103491">
    <property type="entry name" value="Preprotein translocase SecY subunit"/>
    <property type="match status" value="1"/>
</dbReference>
<dbReference type="InterPro" id="IPR026593">
    <property type="entry name" value="SecY"/>
</dbReference>
<dbReference type="Pfam" id="PF00344">
    <property type="entry name" value="SecY"/>
    <property type="match status" value="1"/>
</dbReference>
<keyword evidence="3 10" id="KW-0813">Transport</keyword>
<dbReference type="GO" id="GO:0006605">
    <property type="term" value="P:protein targeting"/>
    <property type="evidence" value="ECO:0007669"/>
    <property type="project" value="UniProtKB-UniRule"/>
</dbReference>
<evidence type="ECO:0000256" key="11">
    <source>
        <dbReference type="RuleBase" id="RU000537"/>
    </source>
</evidence>
<comment type="subcellular location">
    <subcellularLocation>
        <location evidence="10">Cell membrane</location>
        <topology evidence="10">Multi-pass membrane protein</topology>
    </subcellularLocation>
    <subcellularLocation>
        <location evidence="1 12">Membrane</location>
        <topology evidence="1 12">Multi-pass membrane protein</topology>
    </subcellularLocation>
</comment>
<dbReference type="PANTHER" id="PTHR10906">
    <property type="entry name" value="SECY/SEC61-ALPHA FAMILY MEMBER"/>
    <property type="match status" value="1"/>
</dbReference>
<feature type="transmembrane region" description="Helical" evidence="10">
    <location>
        <begin position="415"/>
        <end position="437"/>
    </location>
</feature>
<feature type="transmembrane region" description="Helical" evidence="10">
    <location>
        <begin position="113"/>
        <end position="136"/>
    </location>
</feature>
<dbReference type="AlphaFoldDB" id="A0A5C5YI08"/>
<evidence type="ECO:0000256" key="2">
    <source>
        <dbReference type="ARBA" id="ARBA00005751"/>
    </source>
</evidence>
<comment type="caution">
    <text evidence="14">The sequence shown here is derived from an EMBL/GenBank/DDBJ whole genome shotgun (WGS) entry which is preliminary data.</text>
</comment>
<feature type="transmembrane region" description="Helical" evidence="10">
    <location>
        <begin position="189"/>
        <end position="207"/>
    </location>
</feature>
<evidence type="ECO:0000256" key="8">
    <source>
        <dbReference type="ARBA" id="ARBA00023136"/>
    </source>
</evidence>
<keyword evidence="5 10" id="KW-0653">Protein transport</keyword>
<dbReference type="HAMAP" id="MF_01465">
    <property type="entry name" value="SecY"/>
    <property type="match status" value="1"/>
</dbReference>